<keyword evidence="1" id="KW-0489">Methyltransferase</keyword>
<dbReference type="SUPFAM" id="SSF53335">
    <property type="entry name" value="S-adenosyl-L-methionine-dependent methyltransferases"/>
    <property type="match status" value="1"/>
</dbReference>
<feature type="domain" description="O-methyltransferase dimerisation" evidence="5">
    <location>
        <begin position="38"/>
        <end position="113"/>
    </location>
</feature>
<dbReference type="PANTHER" id="PTHR43712">
    <property type="entry name" value="PUTATIVE (AFU_ORTHOLOGUE AFUA_4G14580)-RELATED"/>
    <property type="match status" value="1"/>
</dbReference>
<dbReference type="Proteomes" id="UP001139068">
    <property type="component" value="Unassembled WGS sequence"/>
</dbReference>
<reference evidence="6" key="1">
    <citation type="journal article" date="2022" name="ISME J.">
        <title>Identification of active gaseous-alkane degraders at natural gas seeps.</title>
        <authorList>
            <person name="Farhan Ul Haque M."/>
            <person name="Hernandez M."/>
            <person name="Crombie A.T."/>
            <person name="Murrell J.C."/>
        </authorList>
    </citation>
    <scope>NUCLEOTIDE SEQUENCE</scope>
    <source>
        <strain evidence="6">ANDR5</strain>
    </source>
</reference>
<dbReference type="InterPro" id="IPR036390">
    <property type="entry name" value="WH_DNA-bd_sf"/>
</dbReference>
<evidence type="ECO:0000259" key="4">
    <source>
        <dbReference type="Pfam" id="PF00891"/>
    </source>
</evidence>
<dbReference type="SUPFAM" id="SSF46785">
    <property type="entry name" value="Winged helix' DNA-binding domain"/>
    <property type="match status" value="1"/>
</dbReference>
<gene>
    <name evidence="6" type="ORF">K9U37_12410</name>
</gene>
<dbReference type="Gene3D" id="1.10.10.10">
    <property type="entry name" value="Winged helix-like DNA-binding domain superfamily/Winged helix DNA-binding domain"/>
    <property type="match status" value="1"/>
</dbReference>
<dbReference type="InterPro" id="IPR001077">
    <property type="entry name" value="COMT_C"/>
</dbReference>
<dbReference type="InterPro" id="IPR012967">
    <property type="entry name" value="COMT_dimerisation"/>
</dbReference>
<dbReference type="Pfam" id="PF08100">
    <property type="entry name" value="Dimerisation"/>
    <property type="match status" value="1"/>
</dbReference>
<feature type="domain" description="O-methyltransferase C-terminal" evidence="4">
    <location>
        <begin position="137"/>
        <end position="344"/>
    </location>
</feature>
<evidence type="ECO:0000259" key="5">
    <source>
        <dbReference type="Pfam" id="PF08100"/>
    </source>
</evidence>
<evidence type="ECO:0000256" key="3">
    <source>
        <dbReference type="ARBA" id="ARBA00022691"/>
    </source>
</evidence>
<keyword evidence="2" id="KW-0808">Transferase</keyword>
<evidence type="ECO:0000313" key="7">
    <source>
        <dbReference type="Proteomes" id="UP001139068"/>
    </source>
</evidence>
<evidence type="ECO:0000256" key="2">
    <source>
        <dbReference type="ARBA" id="ARBA00022679"/>
    </source>
</evidence>
<dbReference type="PANTHER" id="PTHR43712:SF2">
    <property type="entry name" value="O-METHYLTRANSFERASE CICE"/>
    <property type="match status" value="1"/>
</dbReference>
<dbReference type="InterPro" id="IPR036388">
    <property type="entry name" value="WH-like_DNA-bd_sf"/>
</dbReference>
<comment type="caution">
    <text evidence="6">The sequence shown here is derived from an EMBL/GenBank/DDBJ whole genome shotgun (WGS) entry which is preliminary data.</text>
</comment>
<dbReference type="Pfam" id="PF00891">
    <property type="entry name" value="Methyltransf_2"/>
    <property type="match status" value="1"/>
</dbReference>
<keyword evidence="3" id="KW-0949">S-adenosyl-L-methionine</keyword>
<keyword evidence="7" id="KW-1185">Reference proteome</keyword>
<dbReference type="InterPro" id="IPR029063">
    <property type="entry name" value="SAM-dependent_MTases_sf"/>
</dbReference>
<dbReference type="InterPro" id="IPR016461">
    <property type="entry name" value="COMT-like"/>
</dbReference>
<evidence type="ECO:0000313" key="6">
    <source>
        <dbReference type="EMBL" id="MCI4675641.1"/>
    </source>
</evidence>
<dbReference type="EMBL" id="JAIVFL010000001">
    <property type="protein sequence ID" value="MCI4675641.1"/>
    <property type="molecule type" value="Genomic_DNA"/>
</dbReference>
<evidence type="ECO:0000256" key="1">
    <source>
        <dbReference type="ARBA" id="ARBA00022603"/>
    </source>
</evidence>
<organism evidence="6 7">
    <name type="scientific">Candidatus Mycolicibacterium alkanivorans</name>
    <dbReference type="NCBI Taxonomy" id="2954114"/>
    <lineage>
        <taxon>Bacteria</taxon>
        <taxon>Bacillati</taxon>
        <taxon>Actinomycetota</taxon>
        <taxon>Actinomycetes</taxon>
        <taxon>Mycobacteriales</taxon>
        <taxon>Mycobacteriaceae</taxon>
        <taxon>Mycolicibacterium</taxon>
    </lineage>
</organism>
<sequence length="363" mass="40157">MVTMSAIPPTKLVRLVERARHRLALTHLRMVPPYAAMMELIVGAWTSQAITAAVELGIADVLDKGPLRLEELASRVEADPDALRRLLRALIGRGIFRQRRDGRYALNALAKSLRANAPLSAAAMAQMVGSVQHREHWSYLTDAIRTGKAVLPVLHGMEAFDYLVGEPELNEVFNRAMADTTEMAVDYLMAAYSFEDYQTVVDVGGGVGRLLSAILKATPSARGVLYDLPHALAEAPPVLRQHNVADRVELLEGSFFDSVPTGGDVYVLKTILHDWPDDKAVEILHCVRSAAKVGTKVLVIECVIPDHGREFFGHWTDLEMLLMQAGRERTVPEYRSLLERAGFRMTRWVPTASPLSFVEAEAI</sequence>
<accession>A0ABS9YWM0</accession>
<proteinExistence type="predicted"/>
<dbReference type="PROSITE" id="PS51683">
    <property type="entry name" value="SAM_OMT_II"/>
    <property type="match status" value="1"/>
</dbReference>
<dbReference type="Gene3D" id="3.40.50.150">
    <property type="entry name" value="Vaccinia Virus protein VP39"/>
    <property type="match status" value="1"/>
</dbReference>
<name>A0ABS9YWM0_9MYCO</name>
<protein>
    <submittedName>
        <fullName evidence="6">Acetylserotonin O-methyltransferase</fullName>
    </submittedName>
</protein>
<dbReference type="PIRSF" id="PIRSF005739">
    <property type="entry name" value="O-mtase"/>
    <property type="match status" value="1"/>
</dbReference>